<feature type="transmembrane region" description="Helical" evidence="1">
    <location>
        <begin position="102"/>
        <end position="122"/>
    </location>
</feature>
<dbReference type="NCBIfam" id="TIGR03696">
    <property type="entry name" value="Rhs_assc_core"/>
    <property type="match status" value="1"/>
</dbReference>
<name>F5Z5U6_ALTNA</name>
<protein>
    <recommendedName>
        <fullName evidence="4">RHS repeat-associated core domain-containing protein</fullName>
    </recommendedName>
</protein>
<feature type="transmembrane region" description="Helical" evidence="1">
    <location>
        <begin position="72"/>
        <end position="90"/>
    </location>
</feature>
<keyword evidence="1" id="KW-1133">Transmembrane helix</keyword>
<reference evidence="2 3" key="1">
    <citation type="journal article" date="2011" name="J. Bacteriol.">
        <title>Complete genome sequence of the polycyclic aromatic hydrocarbon-degrading bacterium Alteromonas sp. strain SN2.</title>
        <authorList>
            <person name="Jin H.M."/>
            <person name="Jeong H."/>
            <person name="Moon E.J."/>
            <person name="Math R.K."/>
            <person name="Lee K."/>
            <person name="Kim H.J."/>
            <person name="Jeon C.O."/>
            <person name="Oh T.K."/>
            <person name="Kim J.F."/>
        </authorList>
    </citation>
    <scope>NUCLEOTIDE SEQUENCE [LARGE SCALE GENOMIC DNA]</scope>
    <source>
        <strain evidence="3">JCM 17741 / KACC 18427 / KCTC 11700BP / SN2</strain>
    </source>
</reference>
<organism evidence="2 3">
    <name type="scientific">Alteromonas naphthalenivorans</name>
    <dbReference type="NCBI Taxonomy" id="715451"/>
    <lineage>
        <taxon>Bacteria</taxon>
        <taxon>Pseudomonadati</taxon>
        <taxon>Pseudomonadota</taxon>
        <taxon>Gammaproteobacteria</taxon>
        <taxon>Alteromonadales</taxon>
        <taxon>Alteromonadaceae</taxon>
        <taxon>Alteromonas/Salinimonas group</taxon>
        <taxon>Alteromonas</taxon>
    </lineage>
</organism>
<evidence type="ECO:0000313" key="2">
    <source>
        <dbReference type="EMBL" id="AEF05179.1"/>
    </source>
</evidence>
<dbReference type="KEGG" id="alt:ambt_18430"/>
<dbReference type="Proteomes" id="UP000000683">
    <property type="component" value="Chromosome"/>
</dbReference>
<evidence type="ECO:0000256" key="1">
    <source>
        <dbReference type="SAM" id="Phobius"/>
    </source>
</evidence>
<evidence type="ECO:0008006" key="4">
    <source>
        <dbReference type="Google" id="ProtNLM"/>
    </source>
</evidence>
<dbReference type="Gene3D" id="2.180.10.10">
    <property type="entry name" value="RHS repeat-associated core"/>
    <property type="match status" value="1"/>
</dbReference>
<dbReference type="AlphaFoldDB" id="F5Z5U6"/>
<accession>F5Z5U6</accession>
<dbReference type="EMBL" id="CP002339">
    <property type="protein sequence ID" value="AEF05179.1"/>
    <property type="molecule type" value="Genomic_DNA"/>
</dbReference>
<keyword evidence="1" id="KW-0812">Transmembrane</keyword>
<evidence type="ECO:0000313" key="3">
    <source>
        <dbReference type="Proteomes" id="UP000000683"/>
    </source>
</evidence>
<dbReference type="InterPro" id="IPR022385">
    <property type="entry name" value="Rhs_assc_core"/>
</dbReference>
<dbReference type="HOGENOM" id="CLU_1479138_0_0_6"/>
<proteinExistence type="predicted"/>
<dbReference type="RefSeq" id="WP_013786091.1">
    <property type="nucleotide sequence ID" value="NC_015554.1"/>
</dbReference>
<dbReference type="eggNOG" id="COG3209">
    <property type="taxonomic scope" value="Bacteria"/>
</dbReference>
<gene>
    <name evidence="2" type="ordered locus">ambt_18430</name>
</gene>
<sequence length="182" mass="21396">MQARYYEPVIGRFYSNDLVGYTGEVDTFNRYFYVANNLFKYTDPNGEEKYYRQVKVTPYGIASEFQRRRKKWILISIVCSCVFLPLLFTLDSFEGQRLSIGITVFTLSLIAWVVFTLTSLYLPEMRYCAIYNSCSGRSCIKSRQLPPMQSNFKAGELIKRNIKRLRQFKQNLIINPKPRTLK</sequence>
<keyword evidence="3" id="KW-1185">Reference proteome</keyword>
<keyword evidence="1" id="KW-0472">Membrane</keyword>